<feature type="region of interest" description="Disordered" evidence="11">
    <location>
        <begin position="59"/>
        <end position="78"/>
    </location>
</feature>
<feature type="region of interest" description="Disordered" evidence="11">
    <location>
        <begin position="17"/>
        <end position="44"/>
    </location>
</feature>
<evidence type="ECO:0000256" key="10">
    <source>
        <dbReference type="ARBA" id="ARBA00070787"/>
    </source>
</evidence>
<evidence type="ECO:0000313" key="13">
    <source>
        <dbReference type="Proteomes" id="UP000193922"/>
    </source>
</evidence>
<evidence type="ECO:0000256" key="3">
    <source>
        <dbReference type="ARBA" id="ARBA00022553"/>
    </source>
</evidence>
<evidence type="ECO:0000256" key="11">
    <source>
        <dbReference type="SAM" id="MobiDB-lite"/>
    </source>
</evidence>
<sequence length="325" mass="35442">MSLNHELVLKASKALLTHAKQRSEKEDSSNLLAGREGDSDPAARTEAVQQQVAAQAVPDPAADSDLRFGQPGVPCSQRTTARSMRRKIMALGVPQIKEVISIKKLKHDHKAYEAKRRVLTSYDLFLTDDRILNSLPKALGTKFFQRKKLPFPVNLDASDLKKELSKAIGSTFYSPTTGTTSVVRVGSTEMTADQLAENIECAVEAIAARVPKGWKNVQSLHIKTGKSLALPIYNSLPEEAEAIARIAGASAAKKAEAEAEDEDEESDEEVDASEENEEEEEEEEQMPAKKLRKSPLSRESKKPAAATKKSPAKKGPAKKRGCQGL</sequence>
<dbReference type="PANTHER" id="PTHR23105">
    <property type="entry name" value="RIBOSOMAL PROTEIN L7AE FAMILY MEMBER"/>
    <property type="match status" value="1"/>
</dbReference>
<gene>
    <name evidence="12" type="ORF">DL89DRAFT_264495</name>
</gene>
<dbReference type="FunFam" id="3.40.50.790:FF:000004">
    <property type="entry name" value="Ribosomal L1 domain-containing 1-like 1"/>
    <property type="match status" value="1"/>
</dbReference>
<organism evidence="12 13">
    <name type="scientific">Linderina pennispora</name>
    <dbReference type="NCBI Taxonomy" id="61395"/>
    <lineage>
        <taxon>Eukaryota</taxon>
        <taxon>Fungi</taxon>
        <taxon>Fungi incertae sedis</taxon>
        <taxon>Zoopagomycota</taxon>
        <taxon>Kickxellomycotina</taxon>
        <taxon>Kickxellomycetes</taxon>
        <taxon>Kickxellales</taxon>
        <taxon>Kickxellaceae</taxon>
        <taxon>Linderina</taxon>
    </lineage>
</organism>
<dbReference type="AlphaFoldDB" id="A0A1Y1WNJ8"/>
<dbReference type="Gene3D" id="3.30.190.20">
    <property type="match status" value="1"/>
</dbReference>
<dbReference type="GeneID" id="63802921"/>
<dbReference type="GO" id="GO:0005840">
    <property type="term" value="C:ribosome"/>
    <property type="evidence" value="ECO:0007669"/>
    <property type="project" value="UniProtKB-KW"/>
</dbReference>
<evidence type="ECO:0000256" key="9">
    <source>
        <dbReference type="ARBA" id="ARBA00061550"/>
    </source>
</evidence>
<accession>A0A1Y1WNJ8</accession>
<dbReference type="InterPro" id="IPR023674">
    <property type="entry name" value="Ribosomal_uL1-like"/>
</dbReference>
<evidence type="ECO:0000256" key="5">
    <source>
        <dbReference type="ARBA" id="ARBA00022990"/>
    </source>
</evidence>
<dbReference type="EMBL" id="MCFD01000001">
    <property type="protein sequence ID" value="ORX74684.1"/>
    <property type="molecule type" value="Genomic_DNA"/>
</dbReference>
<dbReference type="SUPFAM" id="SSF56808">
    <property type="entry name" value="Ribosomal protein L1"/>
    <property type="match status" value="1"/>
</dbReference>
<dbReference type="GO" id="GO:0005730">
    <property type="term" value="C:nucleolus"/>
    <property type="evidence" value="ECO:0007669"/>
    <property type="project" value="UniProtKB-SubCell"/>
</dbReference>
<evidence type="ECO:0000256" key="4">
    <source>
        <dbReference type="ARBA" id="ARBA00022843"/>
    </source>
</evidence>
<evidence type="ECO:0000313" key="12">
    <source>
        <dbReference type="EMBL" id="ORX74684.1"/>
    </source>
</evidence>
<keyword evidence="7" id="KW-0539">Nucleus</keyword>
<feature type="region of interest" description="Disordered" evidence="11">
    <location>
        <begin position="253"/>
        <end position="325"/>
    </location>
</feature>
<name>A0A1Y1WNJ8_9FUNG</name>
<keyword evidence="13" id="KW-1185">Reference proteome</keyword>
<keyword evidence="3" id="KW-0597">Phosphoprotein</keyword>
<dbReference type="Gene3D" id="3.40.50.790">
    <property type="match status" value="1"/>
</dbReference>
<keyword evidence="2" id="KW-1017">Isopeptide bond</keyword>
<dbReference type="CDD" id="cd00403">
    <property type="entry name" value="Ribosomal_L1"/>
    <property type="match status" value="1"/>
</dbReference>
<protein>
    <recommendedName>
        <fullName evidence="10">Ribosomal L1 domain-containing protein 1</fullName>
    </recommendedName>
</protein>
<dbReference type="GO" id="GO:0003723">
    <property type="term" value="F:RNA binding"/>
    <property type="evidence" value="ECO:0007669"/>
    <property type="project" value="InterPro"/>
</dbReference>
<dbReference type="InterPro" id="IPR016095">
    <property type="entry name" value="Ribosomal_uL1_3-a/b-sand"/>
</dbReference>
<evidence type="ECO:0000256" key="2">
    <source>
        <dbReference type="ARBA" id="ARBA00022499"/>
    </source>
</evidence>
<dbReference type="Pfam" id="PF00687">
    <property type="entry name" value="Ribosomal_L1"/>
    <property type="match status" value="1"/>
</dbReference>
<comment type="subcellular location">
    <subcellularLocation>
        <location evidence="1">Nucleus</location>
        <location evidence="1">Nucleolus</location>
    </subcellularLocation>
</comment>
<reference evidence="12 13" key="1">
    <citation type="submission" date="2016-07" db="EMBL/GenBank/DDBJ databases">
        <title>Pervasive Adenine N6-methylation of Active Genes in Fungi.</title>
        <authorList>
            <consortium name="DOE Joint Genome Institute"/>
            <person name="Mondo S.J."/>
            <person name="Dannebaum R.O."/>
            <person name="Kuo R.C."/>
            <person name="Labutti K."/>
            <person name="Haridas S."/>
            <person name="Kuo A."/>
            <person name="Salamov A."/>
            <person name="Ahrendt S.R."/>
            <person name="Lipzen A."/>
            <person name="Sullivan W."/>
            <person name="Andreopoulos W.B."/>
            <person name="Clum A."/>
            <person name="Lindquist E."/>
            <person name="Daum C."/>
            <person name="Ramamoorthy G.K."/>
            <person name="Gryganskyi A."/>
            <person name="Culley D."/>
            <person name="Magnuson J.K."/>
            <person name="James T.Y."/>
            <person name="O'Malley M.A."/>
            <person name="Stajich J.E."/>
            <person name="Spatafora J.W."/>
            <person name="Visel A."/>
            <person name="Grigoriev I.V."/>
        </authorList>
    </citation>
    <scope>NUCLEOTIDE SEQUENCE [LARGE SCALE GENOMIC DNA]</scope>
    <source>
        <strain evidence="12 13">ATCC 12442</strain>
    </source>
</reference>
<evidence type="ECO:0000256" key="7">
    <source>
        <dbReference type="ARBA" id="ARBA00023242"/>
    </source>
</evidence>
<keyword evidence="12" id="KW-0689">Ribosomal protein</keyword>
<comment type="caution">
    <text evidence="12">The sequence shown here is derived from an EMBL/GenBank/DDBJ whole genome shotgun (WGS) entry which is preliminary data.</text>
</comment>
<feature type="compositionally biased region" description="Basic residues" evidence="11">
    <location>
        <begin position="310"/>
        <end position="325"/>
    </location>
</feature>
<comment type="function">
    <text evidence="8">Regulates cellular senescence through inhibition of PTEN translation. Acts as a pro-apoptotic regulator in response to DNA damage.</text>
</comment>
<keyword evidence="4" id="KW-0832">Ubl conjugation</keyword>
<comment type="similarity">
    <text evidence="9">Belongs to the universal ribosomal protein uL1 family. Highly divergent.</text>
</comment>
<feature type="non-terminal residue" evidence="12">
    <location>
        <position position="325"/>
    </location>
</feature>
<dbReference type="InterPro" id="IPR050257">
    <property type="entry name" value="eL8/uL1-like"/>
</dbReference>
<dbReference type="OrthoDB" id="10251727at2759"/>
<keyword evidence="12" id="KW-0687">Ribonucleoprotein</keyword>
<keyword evidence="5" id="KW-0007">Acetylation</keyword>
<feature type="compositionally biased region" description="Acidic residues" evidence="11">
    <location>
        <begin position="258"/>
        <end position="285"/>
    </location>
</feature>
<proteinExistence type="inferred from homology"/>
<keyword evidence="6" id="KW-0175">Coiled coil</keyword>
<evidence type="ECO:0000256" key="1">
    <source>
        <dbReference type="ARBA" id="ARBA00004604"/>
    </source>
</evidence>
<evidence type="ECO:0000256" key="8">
    <source>
        <dbReference type="ARBA" id="ARBA00054167"/>
    </source>
</evidence>
<dbReference type="InterPro" id="IPR028364">
    <property type="entry name" value="Ribosomal_uL1/biogenesis"/>
</dbReference>
<evidence type="ECO:0000256" key="6">
    <source>
        <dbReference type="ARBA" id="ARBA00023054"/>
    </source>
</evidence>
<dbReference type="RefSeq" id="XP_040747895.1">
    <property type="nucleotide sequence ID" value="XM_040886273.1"/>
</dbReference>
<dbReference type="STRING" id="61395.A0A1Y1WNJ8"/>
<dbReference type="Proteomes" id="UP000193922">
    <property type="component" value="Unassembled WGS sequence"/>
</dbReference>